<name>N6W633_9ACTO</name>
<keyword evidence="9" id="KW-1185">Reference proteome</keyword>
<accession>N6W633</accession>
<feature type="compositionally biased region" description="Low complexity" evidence="6">
    <location>
        <begin position="110"/>
        <end position="134"/>
    </location>
</feature>
<dbReference type="GO" id="GO:0008909">
    <property type="term" value="F:isochorismate synthase activity"/>
    <property type="evidence" value="ECO:0007669"/>
    <property type="project" value="UniProtKB-EC"/>
</dbReference>
<keyword evidence="4 8" id="KW-0413">Isomerase</keyword>
<comment type="similarity">
    <text evidence="2">Belongs to the isochorismate synthase family.</text>
</comment>
<evidence type="ECO:0000313" key="8">
    <source>
        <dbReference type="EMBL" id="ENO17975.1"/>
    </source>
</evidence>
<feature type="compositionally biased region" description="Basic and acidic residues" evidence="6">
    <location>
        <begin position="92"/>
        <end position="106"/>
    </location>
</feature>
<evidence type="ECO:0000256" key="3">
    <source>
        <dbReference type="ARBA" id="ARBA00012824"/>
    </source>
</evidence>
<dbReference type="HOGENOM" id="CLU_006493_8_5_11"/>
<dbReference type="Proteomes" id="UP000013015">
    <property type="component" value="Unassembled WGS sequence"/>
</dbReference>
<dbReference type="eggNOG" id="COG1169">
    <property type="taxonomic scope" value="Bacteria"/>
</dbReference>
<evidence type="ECO:0000313" key="9">
    <source>
        <dbReference type="Proteomes" id="UP000013015"/>
    </source>
</evidence>
<protein>
    <recommendedName>
        <fullName evidence="3">isochorismate synthase</fullName>
        <ecNumber evidence="3">5.4.4.2</ecNumber>
    </recommendedName>
    <alternativeName>
        <fullName evidence="5">Isochorismate mutase</fullName>
    </alternativeName>
</protein>
<proteinExistence type="inferred from homology"/>
<sequence>MVAMPNASTTESLHARAVSLAGTQWADTPPLHFLPEDPREDAVALAWLGFRCQMVGWGRAAAWKGSGVHAIGEAGAWWDRLRAASSVSVDVHGPHSKDRDSGERTSRAPLSGDSLSGDSLSGDSLSGDSLSGDSPSAEAASHLERALPSFPIAFGSFGFSARTESTLIVPSFLLIDTPEGRWAVSISSSSPMPDPLEVLASTTPTSPRPPRGLRTDVGRMTQREWRASVEALAARLRAGDASKAVMTRDMLVRADSAITVHYLLERLDSLYPQTWRFCVDSLIGASPEMLGSAADGVLHSRVLAGTSPAGRGAELLESEKNLREHTLAVESVASALRPIVDDLQVPETPFILDLPNVAHLASDVQARLGELSLLEAVAALHPTAAVCGTPRDLALELLEEHERTERGRYSGPVGWVDANGEGEFCIALRCGALEEEGRALRIFAGGGIMPDSDPGEELAETRRKMAPLLDALGVDTTA</sequence>
<evidence type="ECO:0000256" key="4">
    <source>
        <dbReference type="ARBA" id="ARBA00023235"/>
    </source>
</evidence>
<dbReference type="NCBIfam" id="TIGR00543">
    <property type="entry name" value="isochor_syn"/>
    <property type="match status" value="1"/>
</dbReference>
<dbReference type="AlphaFoldDB" id="N6W633"/>
<dbReference type="EMBL" id="AQHZ01000021">
    <property type="protein sequence ID" value="ENO17975.1"/>
    <property type="molecule type" value="Genomic_DNA"/>
</dbReference>
<dbReference type="InterPro" id="IPR004561">
    <property type="entry name" value="IsoChor_synthase"/>
</dbReference>
<dbReference type="InterPro" id="IPR019999">
    <property type="entry name" value="Anth_synth_I-like"/>
</dbReference>
<evidence type="ECO:0000256" key="2">
    <source>
        <dbReference type="ARBA" id="ARBA00005297"/>
    </source>
</evidence>
<dbReference type="PANTHER" id="PTHR42839:SF2">
    <property type="entry name" value="ISOCHORISMATE SYNTHASE ENTC"/>
    <property type="match status" value="1"/>
</dbReference>
<dbReference type="SUPFAM" id="SSF56322">
    <property type="entry name" value="ADC synthase"/>
    <property type="match status" value="1"/>
</dbReference>
<evidence type="ECO:0000256" key="6">
    <source>
        <dbReference type="SAM" id="MobiDB-lite"/>
    </source>
</evidence>
<evidence type="ECO:0000256" key="5">
    <source>
        <dbReference type="ARBA" id="ARBA00041564"/>
    </source>
</evidence>
<dbReference type="Pfam" id="PF00425">
    <property type="entry name" value="Chorismate_bind"/>
    <property type="match status" value="1"/>
</dbReference>
<organism evidence="8 9">
    <name type="scientific">Schaalia cardiffensis F0333</name>
    <dbReference type="NCBI Taxonomy" id="888050"/>
    <lineage>
        <taxon>Bacteria</taxon>
        <taxon>Bacillati</taxon>
        <taxon>Actinomycetota</taxon>
        <taxon>Actinomycetes</taxon>
        <taxon>Actinomycetales</taxon>
        <taxon>Actinomycetaceae</taxon>
        <taxon>Schaalia</taxon>
    </lineage>
</organism>
<gene>
    <name evidence="8" type="primary">dhbC</name>
    <name evidence="8" type="ORF">HMPREF9004_1247</name>
</gene>
<dbReference type="InterPro" id="IPR005801">
    <property type="entry name" value="ADC_synthase"/>
</dbReference>
<comment type="caution">
    <text evidence="8">The sequence shown here is derived from an EMBL/GenBank/DDBJ whole genome shotgun (WGS) entry which is preliminary data.</text>
</comment>
<dbReference type="EC" id="5.4.4.2" evidence="3"/>
<dbReference type="Gene3D" id="3.60.120.10">
    <property type="entry name" value="Anthranilate synthase"/>
    <property type="match status" value="1"/>
</dbReference>
<dbReference type="PRINTS" id="PR00095">
    <property type="entry name" value="ANTSNTHASEI"/>
</dbReference>
<dbReference type="PANTHER" id="PTHR42839">
    <property type="entry name" value="ISOCHORISMATE SYNTHASE ENTC"/>
    <property type="match status" value="1"/>
</dbReference>
<feature type="region of interest" description="Disordered" evidence="6">
    <location>
        <begin position="89"/>
        <end position="137"/>
    </location>
</feature>
<reference evidence="8 9" key="1">
    <citation type="submission" date="2013-03" db="EMBL/GenBank/DDBJ databases">
        <title>Reference genome for the Human Microbiome Project.</title>
        <authorList>
            <person name="Aqrawi P."/>
            <person name="Ayvaz T."/>
            <person name="Bess C."/>
            <person name="Blankenburg K."/>
            <person name="Coyle M."/>
            <person name="Deng J."/>
            <person name="Forbes L."/>
            <person name="Fowler G."/>
            <person name="Francisco L."/>
            <person name="Fu Q."/>
            <person name="Gibbs R."/>
            <person name="Gross S."/>
            <person name="Gubbala S."/>
            <person name="Hale W."/>
            <person name="Hemphill L."/>
            <person name="Highlander S."/>
            <person name="Hirani K."/>
            <person name="Jackson L."/>
            <person name="Jakkamsetti A."/>
            <person name="Javaid M."/>
            <person name="Jayaseelan J.C."/>
            <person name="Jiang H."/>
            <person name="Joshi V."/>
            <person name="Korchina V."/>
            <person name="Kovar C."/>
            <person name="Lara F."/>
            <person name="Lee S."/>
            <person name="Liu Y."/>
            <person name="Mata R."/>
            <person name="Mathew T."/>
            <person name="Munidasa M."/>
            <person name="Muzny D."/>
            <person name="Nazareth L."/>
            <person name="Ngo R."/>
            <person name="Nguyen L."/>
            <person name="Nguyen N."/>
            <person name="Okwuonu G."/>
            <person name="Ongeri F."/>
            <person name="Palculict T."/>
            <person name="Patil S."/>
            <person name="Petrosino J."/>
            <person name="Pham C."/>
            <person name="Pham P."/>
            <person name="Pu L.-L."/>
            <person name="Qin X."/>
            <person name="Qu J."/>
            <person name="Reid J."/>
            <person name="Ross M."/>
            <person name="Ruth R."/>
            <person name="Saada N."/>
            <person name="San Lucas F."/>
            <person name="Santibanez J."/>
            <person name="Shang Y."/>
            <person name="Simmons D."/>
            <person name="Song X.-Z."/>
            <person name="Tang L.-Y."/>
            <person name="Thornton R."/>
            <person name="Warren J."/>
            <person name="Weissenberger G."/>
            <person name="Wilczek-Boney K."/>
            <person name="Worley K."/>
            <person name="Youmans B."/>
            <person name="Zhang J."/>
            <person name="Zhang L."/>
            <person name="Zhao Z."/>
            <person name="Zhou C."/>
            <person name="Zhu D."/>
            <person name="Zhu Y."/>
        </authorList>
    </citation>
    <scope>NUCLEOTIDE SEQUENCE [LARGE SCALE GENOMIC DNA]</scope>
    <source>
        <strain evidence="8 9">F0333</strain>
    </source>
</reference>
<dbReference type="GO" id="GO:0009697">
    <property type="term" value="P:salicylic acid biosynthetic process"/>
    <property type="evidence" value="ECO:0007669"/>
    <property type="project" value="TreeGrafter"/>
</dbReference>
<evidence type="ECO:0000259" key="7">
    <source>
        <dbReference type="Pfam" id="PF00425"/>
    </source>
</evidence>
<dbReference type="InterPro" id="IPR015890">
    <property type="entry name" value="Chorismate_C"/>
</dbReference>
<feature type="domain" description="Chorismate-utilising enzyme C-terminal" evidence="7">
    <location>
        <begin position="222"/>
        <end position="464"/>
    </location>
</feature>
<dbReference type="STRING" id="888050.HMPREF9004_1247"/>
<evidence type="ECO:0000256" key="1">
    <source>
        <dbReference type="ARBA" id="ARBA00000799"/>
    </source>
</evidence>
<comment type="catalytic activity">
    <reaction evidence="1">
        <text>chorismate = isochorismate</text>
        <dbReference type="Rhea" id="RHEA:18985"/>
        <dbReference type="ChEBI" id="CHEBI:29748"/>
        <dbReference type="ChEBI" id="CHEBI:29780"/>
        <dbReference type="EC" id="5.4.4.2"/>
    </reaction>
</comment>
<dbReference type="PATRIC" id="fig|888050.3.peg.1189"/>